<evidence type="ECO:0000256" key="1">
    <source>
        <dbReference type="SAM" id="MobiDB-lite"/>
    </source>
</evidence>
<dbReference type="AlphaFoldDB" id="A0A8K0QX93"/>
<protein>
    <submittedName>
        <fullName evidence="2">Uncharacterized protein</fullName>
    </submittedName>
</protein>
<name>A0A8K0QX93_9PLEO</name>
<accession>A0A8K0QX93</accession>
<reference evidence="2" key="1">
    <citation type="journal article" date="2021" name="Nat. Commun.">
        <title>Genetic determinants of endophytism in the Arabidopsis root mycobiome.</title>
        <authorList>
            <person name="Mesny F."/>
            <person name="Miyauchi S."/>
            <person name="Thiergart T."/>
            <person name="Pickel B."/>
            <person name="Atanasova L."/>
            <person name="Karlsson M."/>
            <person name="Huettel B."/>
            <person name="Barry K.W."/>
            <person name="Haridas S."/>
            <person name="Chen C."/>
            <person name="Bauer D."/>
            <person name="Andreopoulos W."/>
            <person name="Pangilinan J."/>
            <person name="LaButti K."/>
            <person name="Riley R."/>
            <person name="Lipzen A."/>
            <person name="Clum A."/>
            <person name="Drula E."/>
            <person name="Henrissat B."/>
            <person name="Kohler A."/>
            <person name="Grigoriev I.V."/>
            <person name="Martin F.M."/>
            <person name="Hacquard S."/>
        </authorList>
    </citation>
    <scope>NUCLEOTIDE SEQUENCE</scope>
    <source>
        <strain evidence="2">MPI-SDFR-AT-0120</strain>
    </source>
</reference>
<evidence type="ECO:0000313" key="2">
    <source>
        <dbReference type="EMBL" id="KAH7077085.1"/>
    </source>
</evidence>
<feature type="compositionally biased region" description="Polar residues" evidence="1">
    <location>
        <begin position="130"/>
        <end position="148"/>
    </location>
</feature>
<keyword evidence="3" id="KW-1185">Reference proteome</keyword>
<gene>
    <name evidence="2" type="ORF">FB567DRAFT_582873</name>
</gene>
<comment type="caution">
    <text evidence="2">The sequence shown here is derived from an EMBL/GenBank/DDBJ whole genome shotgun (WGS) entry which is preliminary data.</text>
</comment>
<dbReference type="Proteomes" id="UP000813461">
    <property type="component" value="Unassembled WGS sequence"/>
</dbReference>
<organism evidence="2 3">
    <name type="scientific">Paraphoma chrysanthemicola</name>
    <dbReference type="NCBI Taxonomy" id="798071"/>
    <lineage>
        <taxon>Eukaryota</taxon>
        <taxon>Fungi</taxon>
        <taxon>Dikarya</taxon>
        <taxon>Ascomycota</taxon>
        <taxon>Pezizomycotina</taxon>
        <taxon>Dothideomycetes</taxon>
        <taxon>Pleosporomycetidae</taxon>
        <taxon>Pleosporales</taxon>
        <taxon>Pleosporineae</taxon>
        <taxon>Phaeosphaeriaceae</taxon>
        <taxon>Paraphoma</taxon>
    </lineage>
</organism>
<feature type="region of interest" description="Disordered" evidence="1">
    <location>
        <begin position="128"/>
        <end position="149"/>
    </location>
</feature>
<sequence length="211" mass="23186">MAERSFCGAMFQRESHEGEGSGYTPARYPTSPCSSDHYRACCKAMAVPLPDTRPACSCDAPGAVVGLAFFPRHLALAGEAGWSACRAIILRRREKYALGWRQWQQVGLPRMPQRVAVHTLLFSRSKEAPSTDTCGAHGQSQRLAQRSTGRAPHSTVGYIMGWESNARSLASPCLCGRGVRWYCFSGSLGQRQGEVDFALQNTEALCYDAYR</sequence>
<dbReference type="EMBL" id="JAGMVJ010000018">
    <property type="protein sequence ID" value="KAH7077085.1"/>
    <property type="molecule type" value="Genomic_DNA"/>
</dbReference>
<proteinExistence type="predicted"/>
<evidence type="ECO:0000313" key="3">
    <source>
        <dbReference type="Proteomes" id="UP000813461"/>
    </source>
</evidence>